<sequence length="143" mass="15964">MASTPNTGHQQILIGHGKIDAALSQVSDTDRDKFIAAHPDFFRGFGWTYYQTWRKTRAKSIAENLDMYSLLNVKLRLNDTIGESFYAGIPVCTADEINELTVGGFQTIGGHTIENQKIGVDGMMHPCDNFGQFPDIVDMDDIY</sequence>
<proteinExistence type="predicted"/>
<evidence type="ECO:0000313" key="1">
    <source>
        <dbReference type="EMBL" id="KKK58061.1"/>
    </source>
</evidence>
<comment type="caution">
    <text evidence="1">The sequence shown here is derived from an EMBL/GenBank/DDBJ whole genome shotgun (WGS) entry which is preliminary data.</text>
</comment>
<protein>
    <submittedName>
        <fullName evidence="1">Uncharacterized protein</fullName>
    </submittedName>
</protein>
<gene>
    <name evidence="1" type="ORF">LCGC14_3048210</name>
</gene>
<reference evidence="1" key="1">
    <citation type="journal article" date="2015" name="Nature">
        <title>Complex archaea that bridge the gap between prokaryotes and eukaryotes.</title>
        <authorList>
            <person name="Spang A."/>
            <person name="Saw J.H."/>
            <person name="Jorgensen S.L."/>
            <person name="Zaremba-Niedzwiedzka K."/>
            <person name="Martijn J."/>
            <person name="Lind A.E."/>
            <person name="van Eijk R."/>
            <person name="Schleper C."/>
            <person name="Guy L."/>
            <person name="Ettema T.J."/>
        </authorList>
    </citation>
    <scope>NUCLEOTIDE SEQUENCE</scope>
</reference>
<dbReference type="AlphaFoldDB" id="A0A0F8ZDF2"/>
<dbReference type="EMBL" id="LAZR01064167">
    <property type="protein sequence ID" value="KKK58061.1"/>
    <property type="molecule type" value="Genomic_DNA"/>
</dbReference>
<name>A0A0F8ZDF2_9ZZZZ</name>
<organism evidence="1">
    <name type="scientific">marine sediment metagenome</name>
    <dbReference type="NCBI Taxonomy" id="412755"/>
    <lineage>
        <taxon>unclassified sequences</taxon>
        <taxon>metagenomes</taxon>
        <taxon>ecological metagenomes</taxon>
    </lineage>
</organism>
<accession>A0A0F8ZDF2</accession>
<feature type="non-terminal residue" evidence="1">
    <location>
        <position position="143"/>
    </location>
</feature>